<keyword evidence="1" id="KW-0805">Transcription regulation</keyword>
<dbReference type="SMART" id="SM00418">
    <property type="entry name" value="HTH_ARSR"/>
    <property type="match status" value="1"/>
</dbReference>
<evidence type="ECO:0000313" key="5">
    <source>
        <dbReference type="EMBL" id="RPE67606.1"/>
    </source>
</evidence>
<dbReference type="PROSITE" id="PS50987">
    <property type="entry name" value="HTH_ARSR_2"/>
    <property type="match status" value="1"/>
</dbReference>
<keyword evidence="3" id="KW-0804">Transcription</keyword>
<dbReference type="SUPFAM" id="SSF46785">
    <property type="entry name" value="Winged helix' DNA-binding domain"/>
    <property type="match status" value="1"/>
</dbReference>
<keyword evidence="2" id="KW-0238">DNA-binding</keyword>
<sequence length="105" mass="11720">MQDEADQRQAVFERAAELFGLLSTPIRLRIISELCNAEKNVSQLLESIETAQSNMSQHLNMLYRAGVLARRRQGSQIFYRIADESAGLVCRAVCTQVAIDMSDSA</sequence>
<reference evidence="5 6" key="1">
    <citation type="submission" date="2018-11" db="EMBL/GenBank/DDBJ databases">
        <title>Genomic Encyclopedia of Type Strains, Phase IV (KMG-IV): sequencing the most valuable type-strain genomes for metagenomic binning, comparative biology and taxonomic classification.</title>
        <authorList>
            <person name="Goeker M."/>
        </authorList>
    </citation>
    <scope>NUCLEOTIDE SEQUENCE [LARGE SCALE GENOMIC DNA]</scope>
    <source>
        <strain evidence="5 6">DSM 101684</strain>
    </source>
</reference>
<dbReference type="PANTHER" id="PTHR43132:SF2">
    <property type="entry name" value="ARSENICAL RESISTANCE OPERON REPRESSOR ARSR-RELATED"/>
    <property type="match status" value="1"/>
</dbReference>
<dbReference type="PANTHER" id="PTHR43132">
    <property type="entry name" value="ARSENICAL RESISTANCE OPERON REPRESSOR ARSR-RELATED"/>
    <property type="match status" value="1"/>
</dbReference>
<dbReference type="Pfam" id="PF01022">
    <property type="entry name" value="HTH_5"/>
    <property type="match status" value="1"/>
</dbReference>
<dbReference type="CDD" id="cd00090">
    <property type="entry name" value="HTH_ARSR"/>
    <property type="match status" value="1"/>
</dbReference>
<dbReference type="InterPro" id="IPR011991">
    <property type="entry name" value="ArsR-like_HTH"/>
</dbReference>
<dbReference type="InterPro" id="IPR001845">
    <property type="entry name" value="HTH_ArsR_DNA-bd_dom"/>
</dbReference>
<dbReference type="Gene3D" id="1.10.10.10">
    <property type="entry name" value="Winged helix-like DNA-binding domain superfamily/Winged helix DNA-binding domain"/>
    <property type="match status" value="1"/>
</dbReference>
<dbReference type="OrthoDB" id="5296924at2"/>
<gene>
    <name evidence="5" type="ORF">EDC62_1486</name>
</gene>
<organism evidence="5 6">
    <name type="scientific">Tibeticola sediminis</name>
    <dbReference type="NCBI Taxonomy" id="1917811"/>
    <lineage>
        <taxon>Bacteria</taxon>
        <taxon>Pseudomonadati</taxon>
        <taxon>Pseudomonadota</taxon>
        <taxon>Betaproteobacteria</taxon>
        <taxon>Burkholderiales</taxon>
        <taxon>Comamonadaceae</taxon>
        <taxon>Tibeticola</taxon>
    </lineage>
</organism>
<proteinExistence type="predicted"/>
<evidence type="ECO:0000259" key="4">
    <source>
        <dbReference type="PROSITE" id="PS50987"/>
    </source>
</evidence>
<dbReference type="AlphaFoldDB" id="A0A3N4UA40"/>
<dbReference type="InterPro" id="IPR036388">
    <property type="entry name" value="WH-like_DNA-bd_sf"/>
</dbReference>
<feature type="domain" description="HTH arsR-type" evidence="4">
    <location>
        <begin position="7"/>
        <end position="101"/>
    </location>
</feature>
<dbReference type="RefSeq" id="WP_124222225.1">
    <property type="nucleotide sequence ID" value="NZ_RKQL01000003.1"/>
</dbReference>
<protein>
    <submittedName>
        <fullName evidence="5">ArsR family transcriptional regulator</fullName>
    </submittedName>
</protein>
<evidence type="ECO:0000256" key="3">
    <source>
        <dbReference type="ARBA" id="ARBA00023163"/>
    </source>
</evidence>
<dbReference type="InterPro" id="IPR051011">
    <property type="entry name" value="Metal_resp_trans_reg"/>
</dbReference>
<comment type="caution">
    <text evidence="5">The sequence shown here is derived from an EMBL/GenBank/DDBJ whole genome shotgun (WGS) entry which is preliminary data.</text>
</comment>
<evidence type="ECO:0000313" key="6">
    <source>
        <dbReference type="Proteomes" id="UP000272193"/>
    </source>
</evidence>
<accession>A0A3N4UA40</accession>
<keyword evidence="6" id="KW-1185">Reference proteome</keyword>
<dbReference type="Proteomes" id="UP000272193">
    <property type="component" value="Unassembled WGS sequence"/>
</dbReference>
<dbReference type="GO" id="GO:0003677">
    <property type="term" value="F:DNA binding"/>
    <property type="evidence" value="ECO:0007669"/>
    <property type="project" value="UniProtKB-KW"/>
</dbReference>
<evidence type="ECO:0000256" key="1">
    <source>
        <dbReference type="ARBA" id="ARBA00023015"/>
    </source>
</evidence>
<dbReference type="PRINTS" id="PR00778">
    <property type="entry name" value="HTHARSR"/>
</dbReference>
<dbReference type="GO" id="GO:0003700">
    <property type="term" value="F:DNA-binding transcription factor activity"/>
    <property type="evidence" value="ECO:0007669"/>
    <property type="project" value="InterPro"/>
</dbReference>
<evidence type="ECO:0000256" key="2">
    <source>
        <dbReference type="ARBA" id="ARBA00023125"/>
    </source>
</evidence>
<dbReference type="NCBIfam" id="NF033788">
    <property type="entry name" value="HTH_metalloreg"/>
    <property type="match status" value="1"/>
</dbReference>
<dbReference type="EMBL" id="RKQL01000003">
    <property type="protein sequence ID" value="RPE67606.1"/>
    <property type="molecule type" value="Genomic_DNA"/>
</dbReference>
<dbReference type="InterPro" id="IPR036390">
    <property type="entry name" value="WH_DNA-bd_sf"/>
</dbReference>
<name>A0A3N4UA40_9BURK</name>